<feature type="compositionally biased region" description="Polar residues" evidence="1">
    <location>
        <begin position="401"/>
        <end position="411"/>
    </location>
</feature>
<feature type="region of interest" description="Disordered" evidence="1">
    <location>
        <begin position="1"/>
        <end position="29"/>
    </location>
</feature>
<feature type="compositionally biased region" description="Polar residues" evidence="1">
    <location>
        <begin position="200"/>
        <end position="221"/>
    </location>
</feature>
<keyword evidence="3" id="KW-1185">Reference proteome</keyword>
<protein>
    <submittedName>
        <fullName evidence="2">Uncharacterized protein</fullName>
    </submittedName>
</protein>
<name>A0A9D5H1D8_9LILI</name>
<feature type="region of interest" description="Disordered" evidence="1">
    <location>
        <begin position="174"/>
        <end position="221"/>
    </location>
</feature>
<dbReference type="PANTHER" id="PTHR33167:SF4">
    <property type="entry name" value="TRANSCRIPTION FACTOR, PUTATIVE (DUF863)-RELATED"/>
    <property type="match status" value="1"/>
</dbReference>
<proteinExistence type="predicted"/>
<evidence type="ECO:0000313" key="2">
    <source>
        <dbReference type="EMBL" id="KAJ0959793.1"/>
    </source>
</evidence>
<accession>A0A9D5H1D8</accession>
<organism evidence="2 3">
    <name type="scientific">Dioscorea zingiberensis</name>
    <dbReference type="NCBI Taxonomy" id="325984"/>
    <lineage>
        <taxon>Eukaryota</taxon>
        <taxon>Viridiplantae</taxon>
        <taxon>Streptophyta</taxon>
        <taxon>Embryophyta</taxon>
        <taxon>Tracheophyta</taxon>
        <taxon>Spermatophyta</taxon>
        <taxon>Magnoliopsida</taxon>
        <taxon>Liliopsida</taxon>
        <taxon>Dioscoreales</taxon>
        <taxon>Dioscoreaceae</taxon>
        <taxon>Dioscorea</taxon>
    </lineage>
</organism>
<reference evidence="2 3" key="1">
    <citation type="journal article" date="2022" name="Hortic Res">
        <title>The genome of Dioscorea zingiberensis sheds light on the biosynthesis, origin and evolution of the medicinally important diosgenin saponins.</title>
        <authorList>
            <person name="Li Y."/>
            <person name="Tan C."/>
            <person name="Li Z."/>
            <person name="Guo J."/>
            <person name="Li S."/>
            <person name="Chen X."/>
            <person name="Wang C."/>
            <person name="Dai X."/>
            <person name="Yang H."/>
            <person name="Song W."/>
            <person name="Hou L."/>
            <person name="Xu J."/>
            <person name="Tong Z."/>
            <person name="Xu A."/>
            <person name="Yuan X."/>
            <person name="Wang W."/>
            <person name="Yang Q."/>
            <person name="Chen L."/>
            <person name="Sun Z."/>
            <person name="Wang K."/>
            <person name="Pan B."/>
            <person name="Chen J."/>
            <person name="Bao Y."/>
            <person name="Liu F."/>
            <person name="Qi X."/>
            <person name="Gang D.R."/>
            <person name="Wen J."/>
            <person name="Li J."/>
        </authorList>
    </citation>
    <scope>NUCLEOTIDE SEQUENCE [LARGE SCALE GENOMIC DNA]</scope>
    <source>
        <strain evidence="2">Dzin_1.0</strain>
    </source>
</reference>
<evidence type="ECO:0000313" key="3">
    <source>
        <dbReference type="Proteomes" id="UP001085076"/>
    </source>
</evidence>
<dbReference type="PANTHER" id="PTHR33167">
    <property type="entry name" value="TRANSCRIPTION FACTOR, PUTATIVE (DUF863)-RELATED"/>
    <property type="match status" value="1"/>
</dbReference>
<sequence>MSTTGISSQSYCNSIGNTQQNSGGPSQSGVMKLQRRLFNLELPADEYISDGEEPEGVCLGPATENYPPIRRNEAQVSFNVALVKHLAINNSALSSGLYLERSYGLTTLNEPIQIDKMSRQQMCTEVSGLLQRSSRRTHNWERMEELVICMGRIKATKKEWLTNALKAEISERDINPSGKASQSDVAAISESPPTWARPPSSLSHNRTSGQSNSLFNTSTHSNGASMMLQQNPEVIRDRLLVDCNSIPLTPGLGSEVSHHNGVCFRTKIESNELHSYHPSIRLGFPYADSSYSSASKDFTQHVPQWQYSKVVAAEALVAISSSQAHEMQENAAHGLDQEISACGEDDATVIDDSSLGRLEQAAAAGSQGLSQRNAGKVGGEEGGSCLGTCALPTSSAVQAAVSQPQMEQQPQCGKLQEPEERSMAVTGWGKRTRRPPRQRYPIDNSHVPQK</sequence>
<feature type="region of interest" description="Disordered" evidence="1">
    <location>
        <begin position="401"/>
        <end position="450"/>
    </location>
</feature>
<comment type="caution">
    <text evidence="2">The sequence shown here is derived from an EMBL/GenBank/DDBJ whole genome shotgun (WGS) entry which is preliminary data.</text>
</comment>
<gene>
    <name evidence="2" type="ORF">J5N97_000521</name>
</gene>
<dbReference type="AlphaFoldDB" id="A0A9D5H1D8"/>
<dbReference type="EMBL" id="JAGGNH010000162">
    <property type="protein sequence ID" value="KAJ0959793.1"/>
    <property type="molecule type" value="Genomic_DNA"/>
</dbReference>
<dbReference type="Proteomes" id="UP001085076">
    <property type="component" value="Unassembled WGS sequence"/>
</dbReference>
<evidence type="ECO:0000256" key="1">
    <source>
        <dbReference type="SAM" id="MobiDB-lite"/>
    </source>
</evidence>
<dbReference type="OrthoDB" id="630817at2759"/>